<dbReference type="Proteomes" id="UP000790709">
    <property type="component" value="Unassembled WGS sequence"/>
</dbReference>
<reference evidence="1" key="1">
    <citation type="journal article" date="2021" name="New Phytol.">
        <title>Evolutionary innovations through gain and loss of genes in the ectomycorrhizal Boletales.</title>
        <authorList>
            <person name="Wu G."/>
            <person name="Miyauchi S."/>
            <person name="Morin E."/>
            <person name="Kuo A."/>
            <person name="Drula E."/>
            <person name="Varga T."/>
            <person name="Kohler A."/>
            <person name="Feng B."/>
            <person name="Cao Y."/>
            <person name="Lipzen A."/>
            <person name="Daum C."/>
            <person name="Hundley H."/>
            <person name="Pangilinan J."/>
            <person name="Johnson J."/>
            <person name="Barry K."/>
            <person name="LaButti K."/>
            <person name="Ng V."/>
            <person name="Ahrendt S."/>
            <person name="Min B."/>
            <person name="Choi I.G."/>
            <person name="Park H."/>
            <person name="Plett J.M."/>
            <person name="Magnuson J."/>
            <person name="Spatafora J.W."/>
            <person name="Nagy L.G."/>
            <person name="Henrissat B."/>
            <person name="Grigoriev I.V."/>
            <person name="Yang Z.L."/>
            <person name="Xu J."/>
            <person name="Martin F.M."/>
        </authorList>
    </citation>
    <scope>NUCLEOTIDE SEQUENCE</scope>
    <source>
        <strain evidence="1">KUC20120723A-06</strain>
    </source>
</reference>
<protein>
    <submittedName>
        <fullName evidence="1">Uncharacterized protein</fullName>
    </submittedName>
</protein>
<evidence type="ECO:0000313" key="2">
    <source>
        <dbReference type="Proteomes" id="UP000790709"/>
    </source>
</evidence>
<proteinExistence type="predicted"/>
<organism evidence="1 2">
    <name type="scientific">Leucogyrophana mollusca</name>
    <dbReference type="NCBI Taxonomy" id="85980"/>
    <lineage>
        <taxon>Eukaryota</taxon>
        <taxon>Fungi</taxon>
        <taxon>Dikarya</taxon>
        <taxon>Basidiomycota</taxon>
        <taxon>Agaricomycotina</taxon>
        <taxon>Agaricomycetes</taxon>
        <taxon>Agaricomycetidae</taxon>
        <taxon>Boletales</taxon>
        <taxon>Boletales incertae sedis</taxon>
        <taxon>Leucogyrophana</taxon>
    </lineage>
</organism>
<keyword evidence="2" id="KW-1185">Reference proteome</keyword>
<comment type="caution">
    <text evidence="1">The sequence shown here is derived from an EMBL/GenBank/DDBJ whole genome shotgun (WGS) entry which is preliminary data.</text>
</comment>
<dbReference type="EMBL" id="MU266413">
    <property type="protein sequence ID" value="KAH7924901.1"/>
    <property type="molecule type" value="Genomic_DNA"/>
</dbReference>
<evidence type="ECO:0000313" key="1">
    <source>
        <dbReference type="EMBL" id="KAH7924901.1"/>
    </source>
</evidence>
<accession>A0ACB8BI81</accession>
<sequence>MTESSSISTTPVLTGPNNFELWLLWIEGKLRREKVLRVATGQDIKPSPSNTTSSKPEDNLELAWVLWDEKAHGIITDSLSDALLLKTHAATSAKDLFDKLKEIHRKSNVATAYYSFEELITLRWNGSSAIEEHIAKFQTTESRLSGMK</sequence>
<name>A0ACB8BI81_9AGAM</name>
<feature type="non-terminal residue" evidence="1">
    <location>
        <position position="148"/>
    </location>
</feature>
<gene>
    <name evidence="1" type="ORF">BV22DRAFT_982377</name>
</gene>